<dbReference type="AlphaFoldDB" id="A0A8J3HZ79"/>
<gene>
    <name evidence="1" type="ORF">KSX_15200</name>
</gene>
<evidence type="ECO:0000313" key="1">
    <source>
        <dbReference type="EMBL" id="GHO43357.1"/>
    </source>
</evidence>
<evidence type="ECO:0000313" key="2">
    <source>
        <dbReference type="Proteomes" id="UP000612362"/>
    </source>
</evidence>
<name>A0A8J3HZ79_9CHLR</name>
<comment type="caution">
    <text evidence="1">The sequence shown here is derived from an EMBL/GenBank/DDBJ whole genome shotgun (WGS) entry which is preliminary data.</text>
</comment>
<reference evidence="1" key="1">
    <citation type="submission" date="2020-10" db="EMBL/GenBank/DDBJ databases">
        <title>Taxonomic study of unclassified bacteria belonging to the class Ktedonobacteria.</title>
        <authorList>
            <person name="Yabe S."/>
            <person name="Wang C.M."/>
            <person name="Zheng Y."/>
            <person name="Sakai Y."/>
            <person name="Cavaletti L."/>
            <person name="Monciardini P."/>
            <person name="Donadio S."/>
        </authorList>
    </citation>
    <scope>NUCLEOTIDE SEQUENCE</scope>
    <source>
        <strain evidence="1">SOSP1-1</strain>
    </source>
</reference>
<keyword evidence="2" id="KW-1185">Reference proteome</keyword>
<dbReference type="EMBL" id="BNJF01000001">
    <property type="protein sequence ID" value="GHO43357.1"/>
    <property type="molecule type" value="Genomic_DNA"/>
</dbReference>
<proteinExistence type="predicted"/>
<dbReference type="Proteomes" id="UP000612362">
    <property type="component" value="Unassembled WGS sequence"/>
</dbReference>
<protein>
    <submittedName>
        <fullName evidence="1">Uncharacterized protein</fullName>
    </submittedName>
</protein>
<accession>A0A8J3HZ79</accession>
<organism evidence="1 2">
    <name type="scientific">Ktedonospora formicarum</name>
    <dbReference type="NCBI Taxonomy" id="2778364"/>
    <lineage>
        <taxon>Bacteria</taxon>
        <taxon>Bacillati</taxon>
        <taxon>Chloroflexota</taxon>
        <taxon>Ktedonobacteria</taxon>
        <taxon>Ktedonobacterales</taxon>
        <taxon>Ktedonobacteraceae</taxon>
        <taxon>Ktedonospora</taxon>
    </lineage>
</organism>
<sequence>MLAALSLLALLVDGVLAAFVFRQSGSNDETSHPLLRLATNAASPGQVVEVSLSHFASRARVRLTRDVQEVVRIDQIAGQQGTYIQMDVTGQAKVRLRIDERWEPGNHVVVAEDVMTRYVASAPLQIVGIGPAQPPHMQLSQDHFDMGSSLQGSNSIQSLHLRNTGGE</sequence>